<dbReference type="RefSeq" id="WP_107544972.1">
    <property type="nucleotide sequence ID" value="NZ_PZFQ01000014.1"/>
</dbReference>
<feature type="transmembrane region" description="Helical" evidence="7">
    <location>
        <begin position="279"/>
        <end position="299"/>
    </location>
</feature>
<feature type="transmembrane region" description="Helical" evidence="7">
    <location>
        <begin position="177"/>
        <end position="200"/>
    </location>
</feature>
<feature type="transmembrane region" description="Helical" evidence="7">
    <location>
        <begin position="305"/>
        <end position="323"/>
    </location>
</feature>
<name>A0A9Q6MVE4_9STAP</name>
<keyword evidence="3 7" id="KW-0812">Transmembrane</keyword>
<keyword evidence="5 7" id="KW-0472">Membrane</keyword>
<feature type="transmembrane region" description="Helical" evidence="7">
    <location>
        <begin position="343"/>
        <end position="360"/>
    </location>
</feature>
<feature type="transmembrane region" description="Helical" evidence="7">
    <location>
        <begin position="380"/>
        <end position="400"/>
    </location>
</feature>
<feature type="region of interest" description="Disordered" evidence="6">
    <location>
        <begin position="1"/>
        <end position="22"/>
    </location>
</feature>
<dbReference type="EMBL" id="PZFQ01000014">
    <property type="protein sequence ID" value="PTI76035.1"/>
    <property type="molecule type" value="Genomic_DNA"/>
</dbReference>
<dbReference type="Proteomes" id="UP000241960">
    <property type="component" value="Unassembled WGS sequence"/>
</dbReference>
<evidence type="ECO:0000256" key="3">
    <source>
        <dbReference type="ARBA" id="ARBA00022692"/>
    </source>
</evidence>
<evidence type="ECO:0000256" key="6">
    <source>
        <dbReference type="SAM" id="MobiDB-lite"/>
    </source>
</evidence>
<evidence type="ECO:0000313" key="9">
    <source>
        <dbReference type="Proteomes" id="UP000241960"/>
    </source>
</evidence>
<evidence type="ECO:0000256" key="1">
    <source>
        <dbReference type="ARBA" id="ARBA00004651"/>
    </source>
</evidence>
<feature type="transmembrane region" description="Helical" evidence="7">
    <location>
        <begin position="137"/>
        <end position="170"/>
    </location>
</feature>
<feature type="transmembrane region" description="Helical" evidence="7">
    <location>
        <begin position="220"/>
        <end position="238"/>
    </location>
</feature>
<dbReference type="AlphaFoldDB" id="A0A9Q6MVE4"/>
<protein>
    <submittedName>
        <fullName evidence="8">YfcC family protein</fullName>
    </submittedName>
</protein>
<dbReference type="InterPro" id="IPR018385">
    <property type="entry name" value="C4_dicarb_anaerob_car-like"/>
</dbReference>
<dbReference type="PANTHER" id="PTHR43652:SF2">
    <property type="entry name" value="BASIC AMINO ACID ANTIPORTER YFCC-RELATED"/>
    <property type="match status" value="1"/>
</dbReference>
<dbReference type="Pfam" id="PF03606">
    <property type="entry name" value="DcuC"/>
    <property type="match status" value="1"/>
</dbReference>
<keyword evidence="2" id="KW-1003">Cell membrane</keyword>
<evidence type="ECO:0000313" key="8">
    <source>
        <dbReference type="EMBL" id="PTI76035.1"/>
    </source>
</evidence>
<keyword evidence="4 7" id="KW-1133">Transmembrane helix</keyword>
<evidence type="ECO:0000256" key="4">
    <source>
        <dbReference type="ARBA" id="ARBA00022989"/>
    </source>
</evidence>
<feature type="transmembrane region" description="Helical" evidence="7">
    <location>
        <begin position="437"/>
        <end position="456"/>
    </location>
</feature>
<proteinExistence type="predicted"/>
<comment type="caution">
    <text evidence="8">The sequence shown here is derived from an EMBL/GenBank/DDBJ whole genome shotgun (WGS) entry which is preliminary data.</text>
</comment>
<evidence type="ECO:0000256" key="5">
    <source>
        <dbReference type="ARBA" id="ARBA00023136"/>
    </source>
</evidence>
<organism evidence="8 9">
    <name type="scientific">Staphylococcus succinus</name>
    <dbReference type="NCBI Taxonomy" id="61015"/>
    <lineage>
        <taxon>Bacteria</taxon>
        <taxon>Bacillati</taxon>
        <taxon>Bacillota</taxon>
        <taxon>Bacilli</taxon>
        <taxon>Bacillales</taxon>
        <taxon>Staphylococcaceae</taxon>
        <taxon>Staphylococcus</taxon>
    </lineage>
</organism>
<dbReference type="PANTHER" id="PTHR43652">
    <property type="entry name" value="BASIC AMINO ACID ANTIPORTER YFCC-RELATED"/>
    <property type="match status" value="1"/>
</dbReference>
<dbReference type="GO" id="GO:0005886">
    <property type="term" value="C:plasma membrane"/>
    <property type="evidence" value="ECO:0007669"/>
    <property type="project" value="UniProtKB-SubCell"/>
</dbReference>
<feature type="transmembrane region" description="Helical" evidence="7">
    <location>
        <begin position="100"/>
        <end position="117"/>
    </location>
</feature>
<feature type="transmembrane region" description="Helical" evidence="7">
    <location>
        <begin position="37"/>
        <end position="55"/>
    </location>
</feature>
<dbReference type="InterPro" id="IPR051679">
    <property type="entry name" value="DASS-Related_Transporters"/>
</dbReference>
<feature type="transmembrane region" description="Helical" evidence="7">
    <location>
        <begin position="462"/>
        <end position="485"/>
    </location>
</feature>
<reference evidence="8 9" key="1">
    <citation type="journal article" date="2016" name="Front. Microbiol.">
        <title>Comprehensive Phylogenetic Analysis of Bovine Non-aureus Staphylococci Species Based on Whole-Genome Sequencing.</title>
        <authorList>
            <person name="Naushad S."/>
            <person name="Barkema H.W."/>
            <person name="Luby C."/>
            <person name="Condas L.A."/>
            <person name="Nobrega D.B."/>
            <person name="Carson D.A."/>
            <person name="De Buck J."/>
        </authorList>
    </citation>
    <scope>NUCLEOTIDE SEQUENCE [LARGE SCALE GENOMIC DNA]</scope>
    <source>
        <strain evidence="8 9">SNUC 1231</strain>
    </source>
</reference>
<sequence length="495" mass="53777">MSLSSTSSYENEKSNHKQTLLPNTKVQDKRKFTLPHVLLMMFIMMMVACFLTYIIPAGAFDTKKDGSMIQGTYHVISQSAVNPLYATTLILTGGIQSAQTVTLLLFIGGAMGGILQLDSVKKLTNFMIFRFEHAGALPLIVGLYSLMAFIGFFVGGDQMIVFVTLGVILVHRLKLDPIMALAITFLPLYMAFSVSPSGMAKIGQIVYPEVALYSGYGGRAIMYGIFLIVTLMYVIWYAKRVLKDPSKSTMRLQSWQRTHNQSSQQTIPVAERKVNWRDIVVVGLVIGTPIILAIGNGLLKWTEKYGNGVFITVFGISFVLAYLIKRKTTSEMVDGFLEGAKPMLVVAFAIIMANTISVILEKGKILSTIVHSLTTQLDGASSGVVAIFIFLVATVFNFLVPSGSGLMSVMIPILQPVTHTLGVNDQMLLTSLSFGGGLGNLITPTLGATVGAIAIAKANFGAWFKFMVPLFLIWIIVGGIVLYVFTTIGWSGGIS</sequence>
<accession>A0A9Q6MVE4</accession>
<feature type="transmembrane region" description="Helical" evidence="7">
    <location>
        <begin position="75"/>
        <end position="93"/>
    </location>
</feature>
<evidence type="ECO:0000256" key="2">
    <source>
        <dbReference type="ARBA" id="ARBA00022475"/>
    </source>
</evidence>
<comment type="subcellular location">
    <subcellularLocation>
        <location evidence="1">Cell membrane</location>
        <topology evidence="1">Multi-pass membrane protein</topology>
    </subcellularLocation>
</comment>
<evidence type="ECO:0000256" key="7">
    <source>
        <dbReference type="SAM" id="Phobius"/>
    </source>
</evidence>
<gene>
    <name evidence="8" type="ORF">BU058_05495</name>
</gene>